<dbReference type="GO" id="GO:0019748">
    <property type="term" value="P:secondary metabolic process"/>
    <property type="evidence" value="ECO:0007669"/>
    <property type="project" value="TreeGrafter"/>
</dbReference>
<dbReference type="Gene3D" id="3.40.50.1820">
    <property type="entry name" value="alpha/beta hydrolase"/>
    <property type="match status" value="2"/>
</dbReference>
<sequence>YVGVDESEDVQLFYYFAKSDLNPREDPLVLWLTGGPGCSSFTGFAYEVEQDDDELKIALRSVAASLAIHTGLMAESFIILQWLIDHPEFLSNPFYVAGDSYSGITVPTVAHLISDGKKF</sequence>
<dbReference type="OrthoDB" id="443318at2759"/>
<evidence type="ECO:0000313" key="3">
    <source>
        <dbReference type="Proteomes" id="UP000428333"/>
    </source>
</evidence>
<name>A0A6A4LRV7_9ERIC</name>
<dbReference type="PANTHER" id="PTHR11802:SF29">
    <property type="entry name" value="SERINE CARBOXYPEPTIDASE-LIKE 19"/>
    <property type="match status" value="1"/>
</dbReference>
<dbReference type="GO" id="GO:0006508">
    <property type="term" value="P:proteolysis"/>
    <property type="evidence" value="ECO:0007669"/>
    <property type="project" value="InterPro"/>
</dbReference>
<feature type="non-terminal residue" evidence="2">
    <location>
        <position position="1"/>
    </location>
</feature>
<protein>
    <submittedName>
        <fullName evidence="2">Uncharacterized protein</fullName>
    </submittedName>
</protein>
<dbReference type="SUPFAM" id="SSF53474">
    <property type="entry name" value="alpha/beta-Hydrolases"/>
    <property type="match status" value="1"/>
</dbReference>
<evidence type="ECO:0000256" key="1">
    <source>
        <dbReference type="ARBA" id="ARBA00009431"/>
    </source>
</evidence>
<dbReference type="EMBL" id="QEFC01001522">
    <property type="protein sequence ID" value="KAE9457257.1"/>
    <property type="molecule type" value="Genomic_DNA"/>
</dbReference>
<organism evidence="2 3">
    <name type="scientific">Rhododendron williamsianum</name>
    <dbReference type="NCBI Taxonomy" id="262921"/>
    <lineage>
        <taxon>Eukaryota</taxon>
        <taxon>Viridiplantae</taxon>
        <taxon>Streptophyta</taxon>
        <taxon>Embryophyta</taxon>
        <taxon>Tracheophyta</taxon>
        <taxon>Spermatophyta</taxon>
        <taxon>Magnoliopsida</taxon>
        <taxon>eudicotyledons</taxon>
        <taxon>Gunneridae</taxon>
        <taxon>Pentapetalae</taxon>
        <taxon>asterids</taxon>
        <taxon>Ericales</taxon>
        <taxon>Ericaceae</taxon>
        <taxon>Ericoideae</taxon>
        <taxon>Rhodoreae</taxon>
        <taxon>Rhododendron</taxon>
    </lineage>
</organism>
<dbReference type="InterPro" id="IPR001563">
    <property type="entry name" value="Peptidase_S10"/>
</dbReference>
<keyword evidence="3" id="KW-1185">Reference proteome</keyword>
<evidence type="ECO:0000313" key="2">
    <source>
        <dbReference type="EMBL" id="KAE9457257.1"/>
    </source>
</evidence>
<dbReference type="PANTHER" id="PTHR11802">
    <property type="entry name" value="SERINE PROTEASE FAMILY S10 SERINE CARBOXYPEPTIDASE"/>
    <property type="match status" value="1"/>
</dbReference>
<dbReference type="GO" id="GO:0004185">
    <property type="term" value="F:serine-type carboxypeptidase activity"/>
    <property type="evidence" value="ECO:0007669"/>
    <property type="project" value="InterPro"/>
</dbReference>
<dbReference type="Proteomes" id="UP000428333">
    <property type="component" value="Linkage Group LG06"/>
</dbReference>
<dbReference type="AlphaFoldDB" id="A0A6A4LRV7"/>
<comment type="similarity">
    <text evidence="1">Belongs to the peptidase S10 family.</text>
</comment>
<comment type="caution">
    <text evidence="2">The sequence shown here is derived from an EMBL/GenBank/DDBJ whole genome shotgun (WGS) entry which is preliminary data.</text>
</comment>
<gene>
    <name evidence="2" type="ORF">C3L33_10840</name>
</gene>
<reference evidence="2 3" key="1">
    <citation type="journal article" date="2019" name="Genome Biol. Evol.">
        <title>The Rhododendron genome and chromosomal organization provide insight into shared whole-genome duplications across the heath family (Ericaceae).</title>
        <authorList>
            <person name="Soza V.L."/>
            <person name="Lindsley D."/>
            <person name="Waalkes A."/>
            <person name="Ramage E."/>
            <person name="Patwardhan R.P."/>
            <person name="Burton J.N."/>
            <person name="Adey A."/>
            <person name="Kumar A."/>
            <person name="Qiu R."/>
            <person name="Shendure J."/>
            <person name="Hall B."/>
        </authorList>
    </citation>
    <scope>NUCLEOTIDE SEQUENCE [LARGE SCALE GENOMIC DNA]</scope>
    <source>
        <strain evidence="2">RSF 1966-606</strain>
    </source>
</reference>
<dbReference type="GO" id="GO:0016747">
    <property type="term" value="F:acyltransferase activity, transferring groups other than amino-acyl groups"/>
    <property type="evidence" value="ECO:0007669"/>
    <property type="project" value="TreeGrafter"/>
</dbReference>
<dbReference type="Pfam" id="PF00450">
    <property type="entry name" value="Peptidase_S10"/>
    <property type="match status" value="2"/>
</dbReference>
<accession>A0A6A4LRV7</accession>
<proteinExistence type="inferred from homology"/>
<dbReference type="InterPro" id="IPR029058">
    <property type="entry name" value="AB_hydrolase_fold"/>
</dbReference>